<evidence type="ECO:0000256" key="3">
    <source>
        <dbReference type="ARBA" id="ARBA00022679"/>
    </source>
</evidence>
<dbReference type="InterPro" id="IPR007197">
    <property type="entry name" value="rSAM"/>
</dbReference>
<dbReference type="PANTHER" id="PTHR11918:SF45">
    <property type="entry name" value="THREONYLCARBAMOYLADENOSINE TRNA METHYLTHIOTRANSFERASE"/>
    <property type="match status" value="1"/>
</dbReference>
<dbReference type="InterPro" id="IPR005839">
    <property type="entry name" value="Methylthiotransferase"/>
</dbReference>
<dbReference type="InterPro" id="IPR013848">
    <property type="entry name" value="Methylthiotransferase_N"/>
</dbReference>
<dbReference type="GO" id="GO:0046872">
    <property type="term" value="F:metal ion binding"/>
    <property type="evidence" value="ECO:0007669"/>
    <property type="project" value="UniProtKB-KW"/>
</dbReference>
<dbReference type="Gene3D" id="3.80.30.20">
    <property type="entry name" value="tm_1862 like domain"/>
    <property type="match status" value="1"/>
</dbReference>
<gene>
    <name evidence="10" type="primary">mtaB</name>
    <name evidence="10" type="ORF">IMF26_05460</name>
</gene>
<evidence type="ECO:0000256" key="1">
    <source>
        <dbReference type="ARBA" id="ARBA00001966"/>
    </source>
</evidence>
<keyword evidence="6" id="KW-0408">Iron</keyword>
<dbReference type="GO" id="GO:0051539">
    <property type="term" value="F:4 iron, 4 sulfur cluster binding"/>
    <property type="evidence" value="ECO:0007669"/>
    <property type="project" value="UniProtKB-KW"/>
</dbReference>
<feature type="domain" description="MTTase N-terminal" evidence="8">
    <location>
        <begin position="4"/>
        <end position="113"/>
    </location>
</feature>
<dbReference type="PROSITE" id="PS51449">
    <property type="entry name" value="MTTASE_N"/>
    <property type="match status" value="1"/>
</dbReference>
<dbReference type="InterPro" id="IPR020612">
    <property type="entry name" value="Methylthiotransferase_CS"/>
</dbReference>
<keyword evidence="5" id="KW-0479">Metal-binding</keyword>
<organism evidence="10">
    <name type="scientific">Candidatus Fermentithermobacillus carboniphilus</name>
    <dbReference type="NCBI Taxonomy" id="3085328"/>
    <lineage>
        <taxon>Bacteria</taxon>
        <taxon>Bacillati</taxon>
        <taxon>Bacillota</taxon>
        <taxon>Candidatus Fermentithermobacillia</taxon>
        <taxon>Candidatus Fermentithermobacillales</taxon>
        <taxon>Candidatus Fermentithermobacillaceae</taxon>
        <taxon>Candidatus Fermentithermobacillus</taxon>
    </lineage>
</organism>
<dbReference type="PROSITE" id="PS01278">
    <property type="entry name" value="MTTASE_RADICAL"/>
    <property type="match status" value="1"/>
</dbReference>
<dbReference type="InterPro" id="IPR006638">
    <property type="entry name" value="Elp3/MiaA/NifB-like_rSAM"/>
</dbReference>
<name>A0AAT9LEB1_9FIRM</name>
<evidence type="ECO:0000256" key="2">
    <source>
        <dbReference type="ARBA" id="ARBA00022485"/>
    </source>
</evidence>
<reference evidence="10" key="2">
    <citation type="journal article" date="2023" name="Biology">
        <title>Prokaryotic Life Associated with Coal-Fire Gas Vents Revealed by Metagenomics.</title>
        <authorList>
            <person name="Kadnikov V.V."/>
            <person name="Mardanov A.V."/>
            <person name="Beletsky A.V."/>
            <person name="Karnachuk O.V."/>
            <person name="Ravin N.V."/>
        </authorList>
    </citation>
    <scope>NUCLEOTIDE SEQUENCE</scope>
    <source>
        <strain evidence="10">Bu02</strain>
    </source>
</reference>
<protein>
    <submittedName>
        <fullName evidence="10">tRNA (N(6)-L-threonylcarbamoyladenosine(37)-C(2))-methylthiotransferase MtaB</fullName>
    </submittedName>
</protein>
<dbReference type="AlphaFoldDB" id="A0AAT9LEB1"/>
<dbReference type="SFLD" id="SFLDS00029">
    <property type="entry name" value="Radical_SAM"/>
    <property type="match status" value="1"/>
</dbReference>
<dbReference type="InterPro" id="IPR023404">
    <property type="entry name" value="rSAM_horseshoe"/>
</dbReference>
<dbReference type="Gene3D" id="3.40.50.12160">
    <property type="entry name" value="Methylthiotransferase, N-terminal domain"/>
    <property type="match status" value="1"/>
</dbReference>
<dbReference type="Pfam" id="PF04055">
    <property type="entry name" value="Radical_SAM"/>
    <property type="match status" value="1"/>
</dbReference>
<evidence type="ECO:0000259" key="8">
    <source>
        <dbReference type="PROSITE" id="PS51449"/>
    </source>
</evidence>
<reference evidence="10" key="1">
    <citation type="submission" date="2020-10" db="EMBL/GenBank/DDBJ databases">
        <authorList>
            <person name="Kadnikov V."/>
            <person name="Beletsky A.V."/>
            <person name="Mardanov A.V."/>
            <person name="Karnachuk O.V."/>
            <person name="Ravin N.V."/>
        </authorList>
    </citation>
    <scope>NUCLEOTIDE SEQUENCE</scope>
    <source>
        <strain evidence="10">Bu02</strain>
    </source>
</reference>
<dbReference type="NCBIfam" id="TIGR01579">
    <property type="entry name" value="MiaB-like-C"/>
    <property type="match status" value="1"/>
</dbReference>
<dbReference type="SFLD" id="SFLDG01061">
    <property type="entry name" value="methylthiotransferase"/>
    <property type="match status" value="1"/>
</dbReference>
<dbReference type="SFLD" id="SFLDG01082">
    <property type="entry name" value="B12-binding_domain_containing"/>
    <property type="match status" value="1"/>
</dbReference>
<comment type="cofactor">
    <cofactor evidence="1">
        <name>[4Fe-4S] cluster</name>
        <dbReference type="ChEBI" id="CHEBI:49883"/>
    </cofactor>
</comment>
<evidence type="ECO:0000313" key="10">
    <source>
        <dbReference type="EMBL" id="QUL99485.1"/>
    </source>
</evidence>
<feature type="domain" description="Radical SAM core" evidence="9">
    <location>
        <begin position="137"/>
        <end position="366"/>
    </location>
</feature>
<dbReference type="Pfam" id="PF00919">
    <property type="entry name" value="UPF0004"/>
    <property type="match status" value="1"/>
</dbReference>
<dbReference type="InterPro" id="IPR038135">
    <property type="entry name" value="Methylthiotransferase_N_sf"/>
</dbReference>
<dbReference type="GO" id="GO:0035598">
    <property type="term" value="F:tRNA (N(6)-L-threonylcarbamoyladenosine(37)-C(2))-methylthiotransferase activity"/>
    <property type="evidence" value="ECO:0007669"/>
    <property type="project" value="TreeGrafter"/>
</dbReference>
<proteinExistence type="predicted"/>
<keyword evidence="2" id="KW-0004">4Fe-4S</keyword>
<dbReference type="PANTHER" id="PTHR11918">
    <property type="entry name" value="RADICAL SAM PROTEINS"/>
    <property type="match status" value="1"/>
</dbReference>
<sequence>MAKKTVAFRTIGCKQNQYDTDFLKEAFLKRGYELREEGPADLVVINTCAVTAKSAAKCRQAIRSAARTGAKVLVTGCYPQVAADEVKDLPGVIVVSGVRGRSGLVDLAEEALSTGKTIVDVKPHEKGEEFEETPVEKPSLTRAFLKIQEGCGDFCTYCIVPYARGPSRSRSLESILEEAKNLVEKGYREIVLTGTHLGLYGKDSGQKLRLSDVVKRLSEVEGLVRLRLSSLEPHDVADDLIDCLRLPQVCHHLHLPLQSGSDRILRMMGRRYDVRGFLSTVEKCRTVAPDLGLTTDIIVGFPGETVEDFRDTLKVVREVSFSRLHVFKFSARPGTPAYRFPGKVREQDKEERSRELISLGRELSLEFHRKHIGRTLEVLVEDSRSEGGLLQGLTRNYVRCWFSGPDELKGNLVSVVGRKATKEGLACDRI</sequence>
<keyword evidence="4" id="KW-0949">S-adenosyl-L-methionine</keyword>
<evidence type="ECO:0000256" key="6">
    <source>
        <dbReference type="ARBA" id="ARBA00023004"/>
    </source>
</evidence>
<dbReference type="SUPFAM" id="SSF102114">
    <property type="entry name" value="Radical SAM enzymes"/>
    <property type="match status" value="1"/>
</dbReference>
<evidence type="ECO:0000259" key="9">
    <source>
        <dbReference type="PROSITE" id="PS51918"/>
    </source>
</evidence>
<dbReference type="KEGG" id="fcz:IMF26_05460"/>
<dbReference type="FunFam" id="3.80.30.20:FF:000001">
    <property type="entry name" value="tRNA-2-methylthio-N(6)-dimethylallyladenosine synthase 2"/>
    <property type="match status" value="1"/>
</dbReference>
<evidence type="ECO:0000256" key="5">
    <source>
        <dbReference type="ARBA" id="ARBA00022723"/>
    </source>
</evidence>
<keyword evidence="3" id="KW-0808">Transferase</keyword>
<dbReference type="PROSITE" id="PS51918">
    <property type="entry name" value="RADICAL_SAM"/>
    <property type="match status" value="1"/>
</dbReference>
<dbReference type="SMART" id="SM00729">
    <property type="entry name" value="Elp3"/>
    <property type="match status" value="1"/>
</dbReference>
<evidence type="ECO:0000256" key="4">
    <source>
        <dbReference type="ARBA" id="ARBA00022691"/>
    </source>
</evidence>
<dbReference type="NCBIfam" id="TIGR00089">
    <property type="entry name" value="MiaB/RimO family radical SAM methylthiotransferase"/>
    <property type="match status" value="1"/>
</dbReference>
<evidence type="ECO:0000256" key="7">
    <source>
        <dbReference type="ARBA" id="ARBA00023014"/>
    </source>
</evidence>
<accession>A0AAT9LEB1</accession>
<dbReference type="InterPro" id="IPR058240">
    <property type="entry name" value="rSAM_sf"/>
</dbReference>
<dbReference type="EMBL" id="CP062796">
    <property type="protein sequence ID" value="QUL99485.1"/>
    <property type="molecule type" value="Genomic_DNA"/>
</dbReference>
<dbReference type="InterPro" id="IPR006467">
    <property type="entry name" value="MiaB-like_bact"/>
</dbReference>
<keyword evidence="7" id="KW-0411">Iron-sulfur</keyword>